<reference evidence="2 3" key="1">
    <citation type="submission" date="2019-08" db="EMBL/GenBank/DDBJ databases">
        <authorList>
            <person name="Peeters C."/>
        </authorList>
    </citation>
    <scope>NUCLEOTIDE SEQUENCE [LARGE SCALE GENOMIC DNA]</scope>
    <source>
        <strain evidence="2 3">LMG 18089</strain>
    </source>
</reference>
<evidence type="ECO:0000313" key="2">
    <source>
        <dbReference type="EMBL" id="VVG72603.1"/>
    </source>
</evidence>
<feature type="region of interest" description="Disordered" evidence="1">
    <location>
        <begin position="29"/>
        <end position="71"/>
    </location>
</feature>
<dbReference type="OrthoDB" id="8940739at2"/>
<dbReference type="AlphaFoldDB" id="A0A5E5P8P7"/>
<proteinExistence type="predicted"/>
<organism evidence="2 3">
    <name type="scientific">Pandoraea apista</name>
    <dbReference type="NCBI Taxonomy" id="93218"/>
    <lineage>
        <taxon>Bacteria</taxon>
        <taxon>Pseudomonadati</taxon>
        <taxon>Pseudomonadota</taxon>
        <taxon>Betaproteobacteria</taxon>
        <taxon>Burkholderiales</taxon>
        <taxon>Burkholderiaceae</taxon>
        <taxon>Pandoraea</taxon>
    </lineage>
</organism>
<feature type="compositionally biased region" description="Gly residues" evidence="1">
    <location>
        <begin position="51"/>
        <end position="62"/>
    </location>
</feature>
<accession>A0A5E5P8P7</accession>
<sequence length="384" mass="40213">MVDIVREIPGSAALDDALTSARLNARRGDASQADASARAPGSTALTNATSGVGGRAHIGVSGGPASRGAEPFDKRRVAQVTELISQHASASRASAGAQWLSTLHASASVALTSLSRWRDDDPVSQAQARRSLDALGALWQDRERGSLGTVDDRLHFDVQRNAPRRFTVDGVAPAQWRASKAQQVSLFPAGPYKPGVEIDLANAVSEAGLRRRTTRALAAYGITLEPSPSQRPPDSGWVLSAPGAAWPSLASRFAIAQSNEGVDAHPQRATLRDAPDAIAPRTWRLDSQDTVAQARRALASMVGAIRASHALAKHTARASAQVVGKSQLAGERAADGVAFEIALASAKAWTSRLGKQPPFVALTLAMPKGVPVSRANVRALLGDV</sequence>
<dbReference type="RefSeq" id="WP_094068154.1">
    <property type="nucleotide sequence ID" value="NZ_CABPSX010000007.1"/>
</dbReference>
<evidence type="ECO:0000256" key="1">
    <source>
        <dbReference type="SAM" id="MobiDB-lite"/>
    </source>
</evidence>
<protein>
    <submittedName>
        <fullName evidence="2">Uncharacterized protein</fullName>
    </submittedName>
</protein>
<dbReference type="Proteomes" id="UP000364291">
    <property type="component" value="Unassembled WGS sequence"/>
</dbReference>
<name>A0A5E5P8P7_9BURK</name>
<gene>
    <name evidence="2" type="ORF">PAP18089_03599</name>
</gene>
<evidence type="ECO:0000313" key="3">
    <source>
        <dbReference type="Proteomes" id="UP000364291"/>
    </source>
</evidence>
<dbReference type="EMBL" id="CABPSX010000007">
    <property type="protein sequence ID" value="VVG72603.1"/>
    <property type="molecule type" value="Genomic_DNA"/>
</dbReference>